<sequence>MTAPRRTIKRRLRTAYPFWAETPRITVAHQAAPSQPRWDVVIVGTGISAALLAERQTRRKNRRVLLLDRRQPVRGSSLASTAMIQHEIDVPLTRLSRQIGPEKAARAWLRSVKAVEELLRLSRRLGLDCQMGRKRALYLAGDEMGFRALEAEAALRREVGIEAEFLSRQRLLDEFGIDRTGAIVSRASASANPAQLTAGLLRVAQERGAEIVSPLEVTDFAELADGVALALSDGRVVVAGHVVFCTGYETLPQLASAHHRIISTWAIASDEGVRQPGWLSDFLVWEAADPYLYFRTTPTGRIIAGGEDEASPDAWSDPDKLRRNAAEIARKLRETCGIRVGRPAYRWAAAFGDSDDGLPIIDRVPGCRRSHAVMGFGGNGITYSVIAAELTARRIDGRSDPDADLYRFR</sequence>
<dbReference type="PANTHER" id="PTHR13847">
    <property type="entry name" value="SARCOSINE DEHYDROGENASE-RELATED"/>
    <property type="match status" value="1"/>
</dbReference>
<organism evidence="3 4">
    <name type="scientific">Paracoccus methylovorus</name>
    <dbReference type="NCBI Taxonomy" id="2812658"/>
    <lineage>
        <taxon>Bacteria</taxon>
        <taxon>Pseudomonadati</taxon>
        <taxon>Pseudomonadota</taxon>
        <taxon>Alphaproteobacteria</taxon>
        <taxon>Rhodobacterales</taxon>
        <taxon>Paracoccaceae</taxon>
        <taxon>Paracoccus</taxon>
    </lineage>
</organism>
<dbReference type="InterPro" id="IPR036188">
    <property type="entry name" value="FAD/NAD-bd_sf"/>
</dbReference>
<dbReference type="RefSeq" id="WP_205293581.1">
    <property type="nucleotide sequence ID" value="NZ_CP070368.1"/>
</dbReference>
<dbReference type="Proteomes" id="UP000663629">
    <property type="component" value="Chromosome 1"/>
</dbReference>
<accession>A0ABX7JI49</accession>
<dbReference type="EMBL" id="CP070368">
    <property type="protein sequence ID" value="QRZ12549.1"/>
    <property type="molecule type" value="Genomic_DNA"/>
</dbReference>
<dbReference type="Gene3D" id="3.30.9.10">
    <property type="entry name" value="D-Amino Acid Oxidase, subunit A, domain 2"/>
    <property type="match status" value="1"/>
</dbReference>
<dbReference type="SUPFAM" id="SSF51905">
    <property type="entry name" value="FAD/NAD(P)-binding domain"/>
    <property type="match status" value="1"/>
</dbReference>
<evidence type="ECO:0000313" key="4">
    <source>
        <dbReference type="Proteomes" id="UP000663629"/>
    </source>
</evidence>
<keyword evidence="4" id="KW-1185">Reference proteome</keyword>
<reference evidence="3 4" key="1">
    <citation type="submission" date="2021-02" db="EMBL/GenBank/DDBJ databases">
        <title>Paracoccus methylovroum sp.nov., a new methanol and methylamine utilizing methylotrophic denitrifer.</title>
        <authorList>
            <person name="Timsy T."/>
            <person name="Behrendt U."/>
            <person name="Ulrich A."/>
            <person name="Spanner T."/>
            <person name="Foesel B.U."/>
            <person name="Horn M.A."/>
            <person name="Kolb S."/>
        </authorList>
    </citation>
    <scope>NUCLEOTIDE SEQUENCE [LARGE SCALE GENOMIC DNA]</scope>
    <source>
        <strain evidence="3 4">H4-D09</strain>
    </source>
</reference>
<keyword evidence="1" id="KW-0560">Oxidoreductase</keyword>
<evidence type="ECO:0000259" key="2">
    <source>
        <dbReference type="Pfam" id="PF01266"/>
    </source>
</evidence>
<evidence type="ECO:0000313" key="3">
    <source>
        <dbReference type="EMBL" id="QRZ12549.1"/>
    </source>
</evidence>
<dbReference type="Gene3D" id="3.50.50.60">
    <property type="entry name" value="FAD/NAD(P)-binding domain"/>
    <property type="match status" value="1"/>
</dbReference>
<gene>
    <name evidence="3" type="ORF">JWJ88_07980</name>
</gene>
<dbReference type="InterPro" id="IPR006076">
    <property type="entry name" value="FAD-dep_OxRdtase"/>
</dbReference>
<evidence type="ECO:0000256" key="1">
    <source>
        <dbReference type="ARBA" id="ARBA00023002"/>
    </source>
</evidence>
<dbReference type="Pfam" id="PF01266">
    <property type="entry name" value="DAO"/>
    <property type="match status" value="1"/>
</dbReference>
<feature type="domain" description="FAD dependent oxidoreductase" evidence="2">
    <location>
        <begin position="39"/>
        <end position="394"/>
    </location>
</feature>
<proteinExistence type="predicted"/>
<dbReference type="PANTHER" id="PTHR13847:SF201">
    <property type="entry name" value="PUTATIBE OXIDOREDUCTASE"/>
    <property type="match status" value="1"/>
</dbReference>
<protein>
    <submittedName>
        <fullName evidence="3">FAD-binding oxidoreductase</fullName>
    </submittedName>
</protein>
<name>A0ABX7JI49_9RHOB</name>